<dbReference type="AlphaFoldDB" id="A0A6I0SB78"/>
<feature type="region of interest" description="Disordered" evidence="1">
    <location>
        <begin position="313"/>
        <end position="346"/>
    </location>
</feature>
<dbReference type="SUPFAM" id="SSF49464">
    <property type="entry name" value="Carboxypeptidase regulatory domain-like"/>
    <property type="match status" value="1"/>
</dbReference>
<accession>A0A6I0SB78</accession>
<dbReference type="InterPro" id="IPR041700">
    <property type="entry name" value="OMP_b-brl_3"/>
</dbReference>
<evidence type="ECO:0000256" key="1">
    <source>
        <dbReference type="SAM" id="MobiDB-lite"/>
    </source>
</evidence>
<evidence type="ECO:0000259" key="2">
    <source>
        <dbReference type="Pfam" id="PF14905"/>
    </source>
</evidence>
<reference evidence="3 4" key="1">
    <citation type="journal article" date="2019" name="Nat. Med.">
        <title>A library of human gut bacterial isolates paired with longitudinal multiomics data enables mechanistic microbiome research.</title>
        <authorList>
            <person name="Poyet M."/>
            <person name="Groussin M."/>
            <person name="Gibbons S.M."/>
            <person name="Avila-Pacheco J."/>
            <person name="Jiang X."/>
            <person name="Kearney S.M."/>
            <person name="Perrotta A.R."/>
            <person name="Berdy B."/>
            <person name="Zhao S."/>
            <person name="Lieberman T.D."/>
            <person name="Swanson P.K."/>
            <person name="Smith M."/>
            <person name="Roesemann S."/>
            <person name="Alexander J.E."/>
            <person name="Rich S.A."/>
            <person name="Livny J."/>
            <person name="Vlamakis H."/>
            <person name="Clish C."/>
            <person name="Bullock K."/>
            <person name="Deik A."/>
            <person name="Scott J."/>
            <person name="Pierce K.A."/>
            <person name="Xavier R.J."/>
            <person name="Alm E.J."/>
        </authorList>
    </citation>
    <scope>NUCLEOTIDE SEQUENCE [LARGE SCALE GENOMIC DNA]</scope>
    <source>
        <strain evidence="3 4">BIOML-A156</strain>
    </source>
</reference>
<name>A0A6I0SB78_BACT4</name>
<dbReference type="Gene3D" id="2.60.40.1120">
    <property type="entry name" value="Carboxypeptidase-like, regulatory domain"/>
    <property type="match status" value="1"/>
</dbReference>
<proteinExistence type="predicted"/>
<sequence length="897" mass="102701">MNEKTYILLFILFISCIDVAFVQAQTKHVTIQGTILEGDTQLPIGQATIQLLSLPDSNYVKGVSSLEQGNFTLTAPPGHFLIKLSFIGFTTKFKTLQINNTTKPIIQLGKIELKPDAILLKETVIVAQAPPVVIAGDTTAYNASAYRVNEGAALEELVKKLPGAEINEDGKLTINGEEIKKIVMDGEEFFLNDPNAVLKDLPADMIDQLKTYKKKSDMARVTGVDDGKEEMVLDLRVKPSMKKGWNGNFEAGYGNGDRYRAKGMANRFKDKMNLSINGTANDNGINSNQRVGVNYSQNTQKLKYGGSIEIRENQRDSWSKRHTESFLSDNTSQFSQQNNQSNGKTDAISGNFRFEWKIDSLTTIMYRPSVNFSKGNSNSRSFSETLNNELIPINQKETTNRQTNDRFSTNGSLQFNRKLNSKGRNIALRLYYNLDNGNSDRYSLANTYYLKYGDSIKVQNQWIDNLNQNNEYRVQLTYMEPVFTNRFIEINYSYQHRSSLSEKYVYDWNGLEDSFSQYPDTAQSDCYKNKYSIHQVGAFFRTIRTNYFYNIGIEIEPQQTTNQSYMRDTPLEYSSRNAINYAPTMNFKYTFSKQTTLRINYRGRTIQPSMTDLYSKNDISDLLNIRLTNPNLKPSFNNNISATFNTYFTETLRSFNANFSYSNTINSTTRIVTYDENTGGRTTQPTNVNGNWRINGSFTFSTPLSNKKFTVNTYTNANYGNSVGFTVLNKESDAVKSNTTNLFLSERLKGNYRSDLIDFELSAEIRYQKSEHSIKKENRRETFDYTFGTEANLNLPWDIKISSNINCRLKRGYGGKNDTNRTLWNAQISKSFLKKKKATVRFHLYDILRENESSERSISENSITDRESSTSNVYFMAYIAYRFNTFGQKRKRQSVQN</sequence>
<feature type="compositionally biased region" description="Basic and acidic residues" evidence="1">
    <location>
        <begin position="313"/>
        <end position="324"/>
    </location>
</feature>
<evidence type="ECO:0000313" key="4">
    <source>
        <dbReference type="Proteomes" id="UP000488521"/>
    </source>
</evidence>
<dbReference type="InterPro" id="IPR008969">
    <property type="entry name" value="CarboxyPept-like_regulatory"/>
</dbReference>
<dbReference type="EMBL" id="WCRS01000006">
    <property type="protein sequence ID" value="KAB4474188.1"/>
    <property type="molecule type" value="Genomic_DNA"/>
</dbReference>
<dbReference type="SUPFAM" id="SSF56935">
    <property type="entry name" value="Porins"/>
    <property type="match status" value="1"/>
</dbReference>
<evidence type="ECO:0000313" key="3">
    <source>
        <dbReference type="EMBL" id="KAB4474188.1"/>
    </source>
</evidence>
<feature type="domain" description="Outer membrane protein beta-barrel" evidence="2">
    <location>
        <begin position="417"/>
        <end position="747"/>
    </location>
</feature>
<dbReference type="RefSeq" id="WP_373252668.1">
    <property type="nucleotide sequence ID" value="NZ_CAXUFH010000057.1"/>
</dbReference>
<feature type="compositionally biased region" description="Low complexity" evidence="1">
    <location>
        <begin position="328"/>
        <end position="342"/>
    </location>
</feature>
<dbReference type="Pfam" id="PF13715">
    <property type="entry name" value="CarbopepD_reg_2"/>
    <property type="match status" value="1"/>
</dbReference>
<gene>
    <name evidence="3" type="ORF">GAN59_11810</name>
</gene>
<dbReference type="PROSITE" id="PS51257">
    <property type="entry name" value="PROKAR_LIPOPROTEIN"/>
    <property type="match status" value="1"/>
</dbReference>
<comment type="caution">
    <text evidence="3">The sequence shown here is derived from an EMBL/GenBank/DDBJ whole genome shotgun (WGS) entry which is preliminary data.</text>
</comment>
<feature type="domain" description="Outer membrane protein beta-barrel" evidence="2">
    <location>
        <begin position="760"/>
        <end position="873"/>
    </location>
</feature>
<protein>
    <submittedName>
        <fullName evidence="3">Outer membrane beta-barrel protein</fullName>
    </submittedName>
</protein>
<organism evidence="3 4">
    <name type="scientific">Bacteroides thetaiotaomicron</name>
    <dbReference type="NCBI Taxonomy" id="818"/>
    <lineage>
        <taxon>Bacteria</taxon>
        <taxon>Pseudomonadati</taxon>
        <taxon>Bacteroidota</taxon>
        <taxon>Bacteroidia</taxon>
        <taxon>Bacteroidales</taxon>
        <taxon>Bacteroidaceae</taxon>
        <taxon>Bacteroides</taxon>
    </lineage>
</organism>
<dbReference type="Proteomes" id="UP000488521">
    <property type="component" value="Unassembled WGS sequence"/>
</dbReference>
<dbReference type="Pfam" id="PF14905">
    <property type="entry name" value="OMP_b-brl_3"/>
    <property type="match status" value="2"/>
</dbReference>